<evidence type="ECO:0000259" key="6">
    <source>
        <dbReference type="Pfam" id="PF01694"/>
    </source>
</evidence>
<accession>A0A8C5T3I0</accession>
<evidence type="ECO:0000256" key="1">
    <source>
        <dbReference type="ARBA" id="ARBA00004141"/>
    </source>
</evidence>
<sequence>SRPFSLAFQALALTCTEPAGHPFQSPAAPPLFYSNSSAEVLLCSVHRLITYIFIYEDLISLTCGAVIIWYFAGSFEKNVGTVKHCILTATFSVLSALLYLFLEPLVSRLLEVGDAKGFMPVAFATLGVSTTRSRMKRTMVLGYRVPVVLVPWFGLCIAWFIPHSSLLGNLCGLLVGEAYGLGYCFCLDFPESVGSKLDRVFPFTLLRRIPGLKYIPGSLAERRASENCKPLLSCKGSVYTWEDIAALADMKPGLCNSAPTLGICSWLYGSLGCDPYLYLPHLSCQECCEVSYVQTYVGAEHYKLRMAHTKFSADL</sequence>
<comment type="subcellular location">
    <subcellularLocation>
        <location evidence="1">Membrane</location>
        <topology evidence="1">Multi-pass membrane protein</topology>
    </subcellularLocation>
</comment>
<dbReference type="Ensembl" id="ENSMCST00000001180.1">
    <property type="protein sequence ID" value="ENSMCSP00000001152.1"/>
    <property type="gene ID" value="ENSMCSG00000000865.1"/>
</dbReference>
<dbReference type="Proteomes" id="UP000694560">
    <property type="component" value="Unplaced"/>
</dbReference>
<feature type="transmembrane region" description="Helical" evidence="5">
    <location>
        <begin position="141"/>
        <end position="161"/>
    </location>
</feature>
<protein>
    <recommendedName>
        <fullName evidence="6">Peptidase S54 rhomboid domain-containing protein</fullName>
    </recommendedName>
</protein>
<dbReference type="GO" id="GO:0004252">
    <property type="term" value="F:serine-type endopeptidase activity"/>
    <property type="evidence" value="ECO:0007669"/>
    <property type="project" value="InterPro"/>
</dbReference>
<feature type="transmembrane region" description="Helical" evidence="5">
    <location>
        <begin position="84"/>
        <end position="102"/>
    </location>
</feature>
<evidence type="ECO:0000313" key="8">
    <source>
        <dbReference type="Proteomes" id="UP000694560"/>
    </source>
</evidence>
<evidence type="ECO:0000256" key="4">
    <source>
        <dbReference type="ARBA" id="ARBA00023136"/>
    </source>
</evidence>
<evidence type="ECO:0000256" key="2">
    <source>
        <dbReference type="ARBA" id="ARBA00022692"/>
    </source>
</evidence>
<reference evidence="7" key="1">
    <citation type="submission" date="2025-08" db="UniProtKB">
        <authorList>
            <consortium name="Ensembl"/>
        </authorList>
    </citation>
    <scope>IDENTIFICATION</scope>
</reference>
<evidence type="ECO:0000256" key="3">
    <source>
        <dbReference type="ARBA" id="ARBA00022989"/>
    </source>
</evidence>
<dbReference type="PANTHER" id="PTHR43066">
    <property type="entry name" value="RHOMBOID-RELATED PROTEIN"/>
    <property type="match status" value="1"/>
</dbReference>
<dbReference type="Gene3D" id="1.20.1540.10">
    <property type="entry name" value="Rhomboid-like"/>
    <property type="match status" value="1"/>
</dbReference>
<evidence type="ECO:0000256" key="5">
    <source>
        <dbReference type="SAM" id="Phobius"/>
    </source>
</evidence>
<keyword evidence="2 5" id="KW-0812">Transmembrane</keyword>
<dbReference type="InterPro" id="IPR022764">
    <property type="entry name" value="Peptidase_S54_rhomboid_dom"/>
</dbReference>
<name>A0A8C5T3I0_9PASS</name>
<dbReference type="InterPro" id="IPR035952">
    <property type="entry name" value="Rhomboid-like_sf"/>
</dbReference>
<dbReference type="Pfam" id="PF01694">
    <property type="entry name" value="Rhomboid"/>
    <property type="match status" value="1"/>
</dbReference>
<dbReference type="PANTHER" id="PTHR43066:SF13">
    <property type="entry name" value="RHOMBOID DOMAIN-CONTAINING PROTEIN 2"/>
    <property type="match status" value="1"/>
</dbReference>
<keyword evidence="4 5" id="KW-0472">Membrane</keyword>
<feature type="transmembrane region" description="Helical" evidence="5">
    <location>
        <begin position="51"/>
        <end position="72"/>
    </location>
</feature>
<dbReference type="SUPFAM" id="SSF144091">
    <property type="entry name" value="Rhomboid-like"/>
    <property type="match status" value="1"/>
</dbReference>
<reference evidence="7" key="2">
    <citation type="submission" date="2025-09" db="UniProtKB">
        <authorList>
            <consortium name="Ensembl"/>
        </authorList>
    </citation>
    <scope>IDENTIFICATION</scope>
</reference>
<evidence type="ECO:0000313" key="7">
    <source>
        <dbReference type="Ensembl" id="ENSMCSP00000001152.1"/>
    </source>
</evidence>
<feature type="domain" description="Peptidase S54 rhomboid" evidence="6">
    <location>
        <begin position="44"/>
        <end position="183"/>
    </location>
</feature>
<dbReference type="OrthoDB" id="10257275at2759"/>
<dbReference type="AlphaFoldDB" id="A0A8C5T3I0"/>
<dbReference type="GO" id="GO:0016020">
    <property type="term" value="C:membrane"/>
    <property type="evidence" value="ECO:0007669"/>
    <property type="project" value="UniProtKB-SubCell"/>
</dbReference>
<keyword evidence="3 5" id="KW-1133">Transmembrane helix</keyword>
<organism evidence="7 8">
    <name type="scientific">Malurus cyaneus samueli</name>
    <dbReference type="NCBI Taxonomy" id="2593467"/>
    <lineage>
        <taxon>Eukaryota</taxon>
        <taxon>Metazoa</taxon>
        <taxon>Chordata</taxon>
        <taxon>Craniata</taxon>
        <taxon>Vertebrata</taxon>
        <taxon>Euteleostomi</taxon>
        <taxon>Archelosauria</taxon>
        <taxon>Archosauria</taxon>
        <taxon>Dinosauria</taxon>
        <taxon>Saurischia</taxon>
        <taxon>Theropoda</taxon>
        <taxon>Coelurosauria</taxon>
        <taxon>Aves</taxon>
        <taxon>Neognathae</taxon>
        <taxon>Neoaves</taxon>
        <taxon>Telluraves</taxon>
        <taxon>Australaves</taxon>
        <taxon>Passeriformes</taxon>
        <taxon>Meliphagoidea</taxon>
        <taxon>Maluridae</taxon>
        <taxon>Malurus</taxon>
    </lineage>
</organism>
<proteinExistence type="predicted"/>
<keyword evidence="8" id="KW-1185">Reference proteome</keyword>